<feature type="transmembrane region" description="Helical" evidence="2">
    <location>
        <begin position="100"/>
        <end position="121"/>
    </location>
</feature>
<feature type="region of interest" description="Disordered" evidence="1">
    <location>
        <begin position="288"/>
        <end position="336"/>
    </location>
</feature>
<feature type="transmembrane region" description="Helical" evidence="2">
    <location>
        <begin position="191"/>
        <end position="208"/>
    </location>
</feature>
<evidence type="ECO:0000256" key="1">
    <source>
        <dbReference type="SAM" id="MobiDB-lite"/>
    </source>
</evidence>
<dbReference type="Pfam" id="PF20151">
    <property type="entry name" value="DUF6533"/>
    <property type="match status" value="1"/>
</dbReference>
<reference evidence="4" key="1">
    <citation type="submission" date="2019-10" db="EMBL/GenBank/DDBJ databases">
        <authorList>
            <person name="Nor Muhammad N."/>
        </authorList>
    </citation>
    <scope>NUCLEOTIDE SEQUENCE</scope>
</reference>
<keyword evidence="4" id="KW-0418">Kinase</keyword>
<dbReference type="GO" id="GO:0016301">
    <property type="term" value="F:kinase activity"/>
    <property type="evidence" value="ECO:0007669"/>
    <property type="project" value="UniProtKB-KW"/>
</dbReference>
<dbReference type="EMBL" id="LR729377">
    <property type="protein sequence ID" value="VWP01443.1"/>
    <property type="molecule type" value="Genomic_DNA"/>
</dbReference>
<feature type="domain" description="DUF6533" evidence="3">
    <location>
        <begin position="29"/>
        <end position="73"/>
    </location>
</feature>
<proteinExistence type="predicted"/>
<dbReference type="AlphaFoldDB" id="A0A5K1K591"/>
<keyword evidence="2" id="KW-0472">Membrane</keyword>
<keyword evidence="4" id="KW-0808">Transferase</keyword>
<dbReference type="InterPro" id="IPR045340">
    <property type="entry name" value="DUF6533"/>
</dbReference>
<keyword evidence="2" id="KW-1133">Transmembrane helix</keyword>
<gene>
    <name evidence="4" type="primary">J9VMG2</name>
</gene>
<feature type="transmembrane region" description="Helical" evidence="2">
    <location>
        <begin position="70"/>
        <end position="93"/>
    </location>
</feature>
<protein>
    <submittedName>
        <fullName evidence="4">Kinase (EC)</fullName>
        <ecNumber evidence="4">2.7.-.-</ecNumber>
    </submittedName>
</protein>
<name>A0A5K1K591_9APHY</name>
<evidence type="ECO:0000259" key="3">
    <source>
        <dbReference type="Pfam" id="PF20151"/>
    </source>
</evidence>
<evidence type="ECO:0000256" key="2">
    <source>
        <dbReference type="SAM" id="Phobius"/>
    </source>
</evidence>
<evidence type="ECO:0000313" key="4">
    <source>
        <dbReference type="EMBL" id="VWP01443.1"/>
    </source>
</evidence>
<keyword evidence="2" id="KW-0812">Transmembrane</keyword>
<feature type="transmembrane region" description="Helical" evidence="2">
    <location>
        <begin position="150"/>
        <end position="170"/>
    </location>
</feature>
<organism evidence="4">
    <name type="scientific">Ganoderma boninense</name>
    <dbReference type="NCBI Taxonomy" id="34458"/>
    <lineage>
        <taxon>Eukaryota</taxon>
        <taxon>Fungi</taxon>
        <taxon>Dikarya</taxon>
        <taxon>Basidiomycota</taxon>
        <taxon>Agaricomycotina</taxon>
        <taxon>Agaricomycetes</taxon>
        <taxon>Polyporales</taxon>
        <taxon>Polyporaceae</taxon>
        <taxon>Ganoderma</taxon>
    </lineage>
</organism>
<dbReference type="EC" id="2.7.-.-" evidence="4"/>
<feature type="compositionally biased region" description="Polar residues" evidence="1">
    <location>
        <begin position="291"/>
        <end position="304"/>
    </location>
</feature>
<sequence length="336" mass="37547">MPSPPFPRDLQDELDAVSLTLDGLQRARYLATATLCCVVYDYFLTLDEEIKFFWTGRWTLSRVLFFINRYFPFCVLINTLVPIIVLRICYVYSRNLVARAFVVGTFVACVASTFVLLGVLWHDLEAVPINIQGLKIANCTAPPSKAVWKLFVPNIVLHTVLYLATTIPALKMRSVGRKSMVMDRLVMDGGIFYFVVFVVGMFSALGALSGTPLVTIPAINSNILLGVSSVAVSRLMLSIRSLAASLSLHPDWLLNNTELSRVNWKHGSHNGELIVEVDTFEELEMDEMHSESSTSKRAQSSSVHVSRVGVPNHPVYPGTRDYKSPPREKRKKPVLI</sequence>
<accession>A0A5K1K591</accession>